<evidence type="ECO:0000256" key="3">
    <source>
        <dbReference type="ARBA" id="ARBA00022723"/>
    </source>
</evidence>
<keyword evidence="7" id="KW-0732">Signal</keyword>
<comment type="caution">
    <text evidence="9">The sequence shown here is derived from an EMBL/GenBank/DDBJ whole genome shotgun (WGS) entry which is preliminary data.</text>
</comment>
<keyword evidence="2 6" id="KW-0349">Heme</keyword>
<dbReference type="EMBL" id="JAMD01000013">
    <property type="protein sequence ID" value="KEJ94468.1"/>
    <property type="molecule type" value="Genomic_DNA"/>
</dbReference>
<accession>A0A073IVV1</accession>
<protein>
    <submittedName>
        <fullName evidence="9">Cytochrome C</fullName>
    </submittedName>
</protein>
<comment type="subcellular location">
    <subcellularLocation>
        <location evidence="1">Cell envelope</location>
    </subcellularLocation>
</comment>
<dbReference type="PANTHER" id="PTHR30600">
    <property type="entry name" value="CYTOCHROME C PEROXIDASE-RELATED"/>
    <property type="match status" value="1"/>
</dbReference>
<gene>
    <name evidence="9" type="ORF">SUH3_06405</name>
</gene>
<keyword evidence="10" id="KW-1185">Reference proteome</keyword>
<dbReference type="GO" id="GO:0009055">
    <property type="term" value="F:electron transfer activity"/>
    <property type="evidence" value="ECO:0007669"/>
    <property type="project" value="InterPro"/>
</dbReference>
<dbReference type="Gene3D" id="1.10.760.10">
    <property type="entry name" value="Cytochrome c-like domain"/>
    <property type="match status" value="2"/>
</dbReference>
<evidence type="ECO:0000256" key="7">
    <source>
        <dbReference type="SAM" id="SignalP"/>
    </source>
</evidence>
<dbReference type="Pfam" id="PF03150">
    <property type="entry name" value="CCP_MauG"/>
    <property type="match status" value="1"/>
</dbReference>
<keyword evidence="3 6" id="KW-0479">Metal-binding</keyword>
<feature type="domain" description="Cytochrome c" evidence="8">
    <location>
        <begin position="408"/>
        <end position="516"/>
    </location>
</feature>
<evidence type="ECO:0000259" key="8">
    <source>
        <dbReference type="PROSITE" id="PS51007"/>
    </source>
</evidence>
<dbReference type="AlphaFoldDB" id="A0A073IVV1"/>
<evidence type="ECO:0000313" key="10">
    <source>
        <dbReference type="Proteomes" id="UP000027746"/>
    </source>
</evidence>
<evidence type="ECO:0000256" key="4">
    <source>
        <dbReference type="ARBA" id="ARBA00023002"/>
    </source>
</evidence>
<sequence>MIRNFLGVLLATLASVLVLSGPAAATPAKETPWLPEAGAYRLTLFLGNLEPLPWDDIETAWREPYRGSEFSIGALAWLDRESDIDAAQLLNAITHEDRQAVFAEATRLIALRIEEELNRAVAAEDPAHAQQAVRTARELYRAFADGIATAEPDVARQIGLAWLELNSSTGSAGVLGAGVTSADRDTMAAARRVISGYIAENYLIADFAPRQTLSALPETAILSGRAIEVPPSLPPGSDIFDQDPLPRLVLNFEEQGIDETDLPLVAYGDMLFDSAQIFGSPARDLGLACSTCHNRSDVNQRLFIPGASHQPGAIDVDGAFFNPIFNDRRSDPLDIPSLRGLRFTGPYGRDGRFASLRDFTRNVVVNEFGGAEPTPFMMDALVAYMLEFDFLPNSMLTPDGQLTESAPEAAQRGEAIFNTPFAGLGDRSCASCHMPDANFLDRQAHDIGSVAPAYEGARAGALDTPTLLGTAYTAPYFHDGSLPTLAAVVDWFDETKTLGLTEAERTDLTAYLQTVGAADEPYEAFDAENTAFGLAFAELTTFASTIDTLLPRRDVRHILLLTDTVAADLSADASTMSNLAARPDVYALAEKLAEVGTAVRDGDWAAAEASWSAFQTEADTIEARAF</sequence>
<dbReference type="GO" id="GO:0030313">
    <property type="term" value="C:cell envelope"/>
    <property type="evidence" value="ECO:0007669"/>
    <property type="project" value="UniProtKB-SubCell"/>
</dbReference>
<dbReference type="InterPro" id="IPR036909">
    <property type="entry name" value="Cyt_c-like_dom_sf"/>
</dbReference>
<dbReference type="RefSeq" id="WP_037929733.1">
    <property type="nucleotide sequence ID" value="NZ_JAMD01000013.1"/>
</dbReference>
<dbReference type="OrthoDB" id="9805202at2"/>
<organism evidence="9 10">
    <name type="scientific">Pseudosulfitobacter pseudonitzschiae</name>
    <dbReference type="NCBI Taxonomy" id="1402135"/>
    <lineage>
        <taxon>Bacteria</taxon>
        <taxon>Pseudomonadati</taxon>
        <taxon>Pseudomonadota</taxon>
        <taxon>Alphaproteobacteria</taxon>
        <taxon>Rhodobacterales</taxon>
        <taxon>Roseobacteraceae</taxon>
        <taxon>Pseudosulfitobacter</taxon>
    </lineage>
</organism>
<dbReference type="GO" id="GO:0004130">
    <property type="term" value="F:cytochrome-c peroxidase activity"/>
    <property type="evidence" value="ECO:0007669"/>
    <property type="project" value="TreeGrafter"/>
</dbReference>
<dbReference type="InterPro" id="IPR004852">
    <property type="entry name" value="Di-haem_cyt_c_peroxidsae"/>
</dbReference>
<feature type="chain" id="PRO_5001689989" evidence="7">
    <location>
        <begin position="26"/>
        <end position="626"/>
    </location>
</feature>
<keyword evidence="4" id="KW-0560">Oxidoreductase</keyword>
<dbReference type="PROSITE" id="PS51007">
    <property type="entry name" value="CYTC"/>
    <property type="match status" value="1"/>
</dbReference>
<evidence type="ECO:0000256" key="5">
    <source>
        <dbReference type="ARBA" id="ARBA00023004"/>
    </source>
</evidence>
<keyword evidence="5 6" id="KW-0408">Iron</keyword>
<dbReference type="GO" id="GO:0046872">
    <property type="term" value="F:metal ion binding"/>
    <property type="evidence" value="ECO:0007669"/>
    <property type="project" value="UniProtKB-KW"/>
</dbReference>
<proteinExistence type="predicted"/>
<dbReference type="GO" id="GO:0020037">
    <property type="term" value="F:heme binding"/>
    <property type="evidence" value="ECO:0007669"/>
    <property type="project" value="InterPro"/>
</dbReference>
<dbReference type="Proteomes" id="UP000027746">
    <property type="component" value="Unassembled WGS sequence"/>
</dbReference>
<dbReference type="PANTHER" id="PTHR30600:SF13">
    <property type="entry name" value="METHYLAMINE UTILIZATION PROTEIN"/>
    <property type="match status" value="1"/>
</dbReference>
<evidence type="ECO:0000256" key="6">
    <source>
        <dbReference type="PROSITE-ProRule" id="PRU00433"/>
    </source>
</evidence>
<evidence type="ECO:0000256" key="2">
    <source>
        <dbReference type="ARBA" id="ARBA00022617"/>
    </source>
</evidence>
<evidence type="ECO:0000256" key="1">
    <source>
        <dbReference type="ARBA" id="ARBA00004196"/>
    </source>
</evidence>
<dbReference type="InterPro" id="IPR009056">
    <property type="entry name" value="Cyt_c-like_dom"/>
</dbReference>
<evidence type="ECO:0000313" key="9">
    <source>
        <dbReference type="EMBL" id="KEJ94468.1"/>
    </source>
</evidence>
<reference evidence="9 10" key="1">
    <citation type="submission" date="2014-01" db="EMBL/GenBank/DDBJ databases">
        <title>Sulfitobacter sp. H3 (MCCC 1A00686) Genome Sequencing.</title>
        <authorList>
            <person name="Lai Q."/>
            <person name="Hong Z."/>
        </authorList>
    </citation>
    <scope>NUCLEOTIDE SEQUENCE [LARGE SCALE GENOMIC DNA]</scope>
    <source>
        <strain evidence="9 10">H3</strain>
    </source>
</reference>
<dbReference type="SUPFAM" id="SSF46626">
    <property type="entry name" value="Cytochrome c"/>
    <property type="match status" value="2"/>
</dbReference>
<feature type="signal peptide" evidence="7">
    <location>
        <begin position="1"/>
        <end position="25"/>
    </location>
</feature>
<dbReference type="InterPro" id="IPR051395">
    <property type="entry name" value="Cytochrome_c_Peroxidase/MauG"/>
</dbReference>
<name>A0A073IVV1_9RHOB</name>